<dbReference type="GO" id="GO:0042761">
    <property type="term" value="P:very long-chain fatty acid biosynthetic process"/>
    <property type="evidence" value="ECO:0007669"/>
    <property type="project" value="TreeGrafter"/>
</dbReference>
<comment type="catalytic activity">
    <reaction evidence="10">
        <text>an acyl-CoA + malonyl-CoA + H(+) = a 3-oxoacyl-CoA + CO2 + CoA</text>
        <dbReference type="Rhea" id="RHEA:50252"/>
        <dbReference type="ChEBI" id="CHEBI:15378"/>
        <dbReference type="ChEBI" id="CHEBI:16526"/>
        <dbReference type="ChEBI" id="CHEBI:57287"/>
        <dbReference type="ChEBI" id="CHEBI:57384"/>
        <dbReference type="ChEBI" id="CHEBI:58342"/>
        <dbReference type="ChEBI" id="CHEBI:90726"/>
    </reaction>
    <physiologicalReaction direction="left-to-right" evidence="10">
        <dbReference type="Rhea" id="RHEA:50253"/>
    </physiologicalReaction>
</comment>
<feature type="region of interest" description="Disordered" evidence="11">
    <location>
        <begin position="565"/>
        <end position="639"/>
    </location>
</feature>
<evidence type="ECO:0000256" key="9">
    <source>
        <dbReference type="ARBA" id="ARBA00023160"/>
    </source>
</evidence>
<feature type="region of interest" description="Disordered" evidence="11">
    <location>
        <begin position="365"/>
        <end position="387"/>
    </location>
</feature>
<comment type="subcellular location">
    <subcellularLocation>
        <location evidence="1">Membrane</location>
        <topology evidence="1">Multi-pass membrane protein</topology>
    </subcellularLocation>
</comment>
<evidence type="ECO:0000256" key="1">
    <source>
        <dbReference type="ARBA" id="ARBA00004141"/>
    </source>
</evidence>
<evidence type="ECO:0000256" key="7">
    <source>
        <dbReference type="ARBA" id="ARBA00023098"/>
    </source>
</evidence>
<accession>A0A6A5K3N2</accession>
<feature type="transmembrane region" description="Helical" evidence="10">
    <location>
        <begin position="426"/>
        <end position="447"/>
    </location>
</feature>
<dbReference type="InterPro" id="IPR002076">
    <property type="entry name" value="ELO_fam"/>
</dbReference>
<evidence type="ECO:0000256" key="2">
    <source>
        <dbReference type="ARBA" id="ARBA00022516"/>
    </source>
</evidence>
<dbReference type="GO" id="GO:0030148">
    <property type="term" value="P:sphingolipid biosynthetic process"/>
    <property type="evidence" value="ECO:0007669"/>
    <property type="project" value="TreeGrafter"/>
</dbReference>
<name>A0A6A5K3N2_9PLEO</name>
<reference evidence="12" key="1">
    <citation type="submission" date="2020-01" db="EMBL/GenBank/DDBJ databases">
        <authorList>
            <consortium name="DOE Joint Genome Institute"/>
            <person name="Haridas S."/>
            <person name="Albert R."/>
            <person name="Binder M."/>
            <person name="Bloem J."/>
            <person name="Labutti K."/>
            <person name="Salamov A."/>
            <person name="Andreopoulos B."/>
            <person name="Baker S.E."/>
            <person name="Barry K."/>
            <person name="Bills G."/>
            <person name="Bluhm B.H."/>
            <person name="Cannon C."/>
            <person name="Castanera R."/>
            <person name="Culley D.E."/>
            <person name="Daum C."/>
            <person name="Ezra D."/>
            <person name="Gonzalez J.B."/>
            <person name="Henrissat B."/>
            <person name="Kuo A."/>
            <person name="Liang C."/>
            <person name="Lipzen A."/>
            <person name="Lutzoni F."/>
            <person name="Magnuson J."/>
            <person name="Mondo S."/>
            <person name="Nolan M."/>
            <person name="Ohm R."/>
            <person name="Pangilinan J."/>
            <person name="Park H.-J."/>
            <person name="Ramirez L."/>
            <person name="Alfaro M."/>
            <person name="Sun H."/>
            <person name="Tritt A."/>
            <person name="Yoshinaga Y."/>
            <person name="Zwiers L.-H."/>
            <person name="Turgeon B.G."/>
            <person name="Goodwin S.B."/>
            <person name="Spatafora J.W."/>
            <person name="Crous P.W."/>
            <person name="Grigoriev I.V."/>
        </authorList>
    </citation>
    <scope>NUCLEOTIDE SEQUENCE</scope>
    <source>
        <strain evidence="12">P77</strain>
    </source>
</reference>
<keyword evidence="13" id="KW-1185">Reference proteome</keyword>
<sequence>MSGAGPSLHPGDWPSRAVLQFPPDAAPMPIPPPWTGESTFANPFPIPQDIYQGALSYKVPLAIASVYFVTVTYVNWYNRQHGNKPWRIAKTRPFYAFVIFHNVFLAVYSAITCVAMIRCLKRSFPHYSEPNAVVGTIDALCKIHGPRGLGDAVTYHSNNDTWSSLNSNIFLGAGGLPDTADVGRIWNEGLAFWGWWFYLSKFYEVLDTAIILAKGKRSTTLQKYHHAGAMLSMWAGMRFMSPPIWMFALVNSGIHAMMYTYYTVSALGFRVPNIVKRTLTTLQITQFLVGSAFAAMHLFVSYTVPVSVAYKVAEKVAPKVSSTVSSAVVSATESVAEALPTATGAAVAFLRKLIYRAAGDEGLAENIPVPGQPRPSRQQQQVMAGEPAHHDNPVHNFFHHHDTVEKTFYRTEYQTVPCVDTSGQAFAIYVNLIYLAPLTLLFMRFFYKSYFRRSPPNTKRESKPRTISDAAGDASRSVERELDSLDKSAEDAISSGVNRARDAVRGRKPANGYIRDERQGSMSPANKKFVDNVNRKVTQKLQELNEGAEATTKKARQLAQDLVGKAEDAGDKLEKEYEDGKDEVKQKADMGNEKLNKKGNQQSQKKEGQTDEAVAKPEKEPEPKDINNTLDSKEGKGLF</sequence>
<gene>
    <name evidence="12" type="ORF">BDW02DRAFT_605878</name>
</gene>
<feature type="compositionally biased region" description="Basic and acidic residues" evidence="11">
    <location>
        <begin position="565"/>
        <end position="575"/>
    </location>
</feature>
<comment type="caution">
    <text evidence="10">Lacks conserved residue(s) required for the propagation of feature annotation.</text>
</comment>
<feature type="transmembrane region" description="Helical" evidence="10">
    <location>
        <begin position="243"/>
        <end position="262"/>
    </location>
</feature>
<dbReference type="OrthoDB" id="10259681at2759"/>
<feature type="transmembrane region" description="Helical" evidence="10">
    <location>
        <begin position="94"/>
        <end position="117"/>
    </location>
</feature>
<dbReference type="GO" id="GO:0019367">
    <property type="term" value="P:fatty acid elongation, saturated fatty acid"/>
    <property type="evidence" value="ECO:0007669"/>
    <property type="project" value="TreeGrafter"/>
</dbReference>
<dbReference type="PANTHER" id="PTHR11157">
    <property type="entry name" value="FATTY ACID ACYL TRANSFERASE-RELATED"/>
    <property type="match status" value="1"/>
</dbReference>
<feature type="region of interest" description="Disordered" evidence="11">
    <location>
        <begin position="454"/>
        <end position="531"/>
    </location>
</feature>
<protein>
    <recommendedName>
        <fullName evidence="10">Elongation of fatty acids protein</fullName>
        <ecNumber evidence="10">2.3.1.-</ecNumber>
    </recommendedName>
</protein>
<feature type="compositionally biased region" description="Basic and acidic residues" evidence="11">
    <location>
        <begin position="476"/>
        <end position="490"/>
    </location>
</feature>
<dbReference type="AlphaFoldDB" id="A0A6A5K3N2"/>
<comment type="similarity">
    <text evidence="10">Belongs to the ELO family.</text>
</comment>
<evidence type="ECO:0000256" key="5">
    <source>
        <dbReference type="ARBA" id="ARBA00022832"/>
    </source>
</evidence>
<dbReference type="GO" id="GO:0034625">
    <property type="term" value="P:fatty acid elongation, monounsaturated fatty acid"/>
    <property type="evidence" value="ECO:0007669"/>
    <property type="project" value="TreeGrafter"/>
</dbReference>
<keyword evidence="3 10" id="KW-0808">Transferase</keyword>
<evidence type="ECO:0000256" key="4">
    <source>
        <dbReference type="ARBA" id="ARBA00022692"/>
    </source>
</evidence>
<evidence type="ECO:0000256" key="10">
    <source>
        <dbReference type="RuleBase" id="RU361115"/>
    </source>
</evidence>
<feature type="compositionally biased region" description="Basic and acidic residues" evidence="11">
    <location>
        <begin position="582"/>
        <end position="596"/>
    </location>
</feature>
<dbReference type="PANTHER" id="PTHR11157:SF169">
    <property type="entry name" value="ELONGATION OF FATTY ACIDS PROTEIN"/>
    <property type="match status" value="1"/>
</dbReference>
<feature type="compositionally biased region" description="Basic and acidic residues" evidence="11">
    <location>
        <begin position="604"/>
        <end position="639"/>
    </location>
</feature>
<keyword evidence="6 10" id="KW-1133">Transmembrane helix</keyword>
<keyword evidence="9 10" id="KW-0275">Fatty acid biosynthesis</keyword>
<dbReference type="GO" id="GO:0005789">
    <property type="term" value="C:endoplasmic reticulum membrane"/>
    <property type="evidence" value="ECO:0007669"/>
    <property type="project" value="TreeGrafter"/>
</dbReference>
<dbReference type="EMBL" id="ML975357">
    <property type="protein sequence ID" value="KAF1831669.1"/>
    <property type="molecule type" value="Genomic_DNA"/>
</dbReference>
<dbReference type="GO" id="GO:0034626">
    <property type="term" value="P:fatty acid elongation, polyunsaturated fatty acid"/>
    <property type="evidence" value="ECO:0007669"/>
    <property type="project" value="TreeGrafter"/>
</dbReference>
<feature type="transmembrane region" description="Helical" evidence="10">
    <location>
        <begin position="55"/>
        <end position="74"/>
    </location>
</feature>
<evidence type="ECO:0000313" key="12">
    <source>
        <dbReference type="EMBL" id="KAF1831669.1"/>
    </source>
</evidence>
<dbReference type="EC" id="2.3.1.-" evidence="10"/>
<evidence type="ECO:0000256" key="8">
    <source>
        <dbReference type="ARBA" id="ARBA00023136"/>
    </source>
</evidence>
<dbReference type="GO" id="GO:0009922">
    <property type="term" value="F:fatty acid elongase activity"/>
    <property type="evidence" value="ECO:0007669"/>
    <property type="project" value="InterPro"/>
</dbReference>
<keyword evidence="4 10" id="KW-0812">Transmembrane</keyword>
<evidence type="ECO:0000313" key="13">
    <source>
        <dbReference type="Proteomes" id="UP000800040"/>
    </source>
</evidence>
<keyword evidence="2 10" id="KW-0444">Lipid biosynthesis</keyword>
<dbReference type="Pfam" id="PF01151">
    <property type="entry name" value="ELO"/>
    <property type="match status" value="1"/>
</dbReference>
<dbReference type="Proteomes" id="UP000800040">
    <property type="component" value="Unassembled WGS sequence"/>
</dbReference>
<keyword evidence="7 10" id="KW-0443">Lipid metabolism</keyword>
<evidence type="ECO:0000256" key="11">
    <source>
        <dbReference type="SAM" id="MobiDB-lite"/>
    </source>
</evidence>
<evidence type="ECO:0000256" key="6">
    <source>
        <dbReference type="ARBA" id="ARBA00022989"/>
    </source>
</evidence>
<organism evidence="12 13">
    <name type="scientific">Decorospora gaudefroyi</name>
    <dbReference type="NCBI Taxonomy" id="184978"/>
    <lineage>
        <taxon>Eukaryota</taxon>
        <taxon>Fungi</taxon>
        <taxon>Dikarya</taxon>
        <taxon>Ascomycota</taxon>
        <taxon>Pezizomycotina</taxon>
        <taxon>Dothideomycetes</taxon>
        <taxon>Pleosporomycetidae</taxon>
        <taxon>Pleosporales</taxon>
        <taxon>Pleosporineae</taxon>
        <taxon>Pleosporaceae</taxon>
        <taxon>Decorospora</taxon>
    </lineage>
</organism>
<keyword evidence="8 10" id="KW-0472">Membrane</keyword>
<keyword evidence="5 10" id="KW-0276">Fatty acid metabolism</keyword>
<proteinExistence type="inferred from homology"/>
<evidence type="ECO:0000256" key="3">
    <source>
        <dbReference type="ARBA" id="ARBA00022679"/>
    </source>
</evidence>